<proteinExistence type="predicted"/>
<dbReference type="eggNOG" id="ENOG502SWVF">
    <property type="taxonomic scope" value="Eukaryota"/>
</dbReference>
<sequence>MLSLVTNSVTYARAHNTRKWFSSIFDVIRERRRTVSVIEKDVLPSSDPPCDAVPVPQTICNSDLQQLWKQFSILGTKPSGYRDNGHLRYIPNYRHLDQFLLELDKEGNKSSAGDYVRVLQFLVGSNLCNSDVYSDIYRRCLSHCLDNIGFMTHQHLASFSQTQLIIDPTDSNAFNRICLNFERGLTGEEVEQFRMLSNAILRSKSEDLSCYYLNILHRYLDNPERWDSGLLTTALGVLEKYYYRDTVALSKLGNIVSMHLTKLNTHQLVAIVNNFAKFSYKHKELIHAIVRSPYASDGHILSRLRVLHCVANLLAKVDYKPMDVITKIVNGTVDSCESLLQCSGHPPWIVVQRHATSVPGLDAVDPKTPVVITGTMIWDMLTPGDTSADTAEKTTKRPTVLRRLISRPRKDPLDADCMTASVDRLRVTPQSVDILRFRSLKECMDEFIMLHFDGRHPAHNRLHMRKLMKCQQRDFNREPYNSSKILRSIKVEKPTESRINLSYRKVKKIMKYSGSRHIQPSRYYINECRALKRAFLRPYKELANGLHGSVLPRTKLETVDAKKQLELIDIWNNCTQRSTSSPNMGSTGNCIVKPTDVACLSGSTSINDMSIIPEAQSVMQHLETYVDSTSPHYVDNKLLLRPVRLGSIFSWRLKRRLRLLELSHDRNLLSNTMTYMLDNGFWRRPTVTEACISIKEQPMGIHLIGILTSLYKLNFISADLIKRSITVLGLFKRAELEDFPVEYGNSSMSRLTAPLVTTFLNLGRLVKAVRNVIFHNSFRDTAQELINIISNSGILEALSTGDIYKKRVLGIHEITDFLHRFNTLVFHGYINIHVPRLQDSRGQVMSIPDQDTIDSITTRGWEHLRQSSGPVIQAYIYLTMLVTQYLPSLEGSINESQQFIVTKLIDELVFIRWIVWNLGPAYTDSKLLTGLAHLDREMYPLVLKYTECVDQRSQAIYGLCALYRHDNLEALMDANNVDNNVTSRIKFSNINIAQLMARHRITMDDINRWISAVAYVKSPMDTRFALFNDSLRSGMVVLHTPEDARASASGTLYNFYLRYYSSG</sequence>
<comment type="caution">
    <text evidence="1">The sequence shown here is derived from an EMBL/GenBank/DDBJ whole genome shotgun (WGS) entry which is preliminary data.</text>
</comment>
<reference evidence="2" key="3">
    <citation type="journal article" date="2021" name="Int. J. Parasitol.">
        <title>Comparative analysis of gene expression between Babesia bovis blood stages and kinetes allowed by improved genome annotation.</title>
        <authorList>
            <person name="Ueti M.W."/>
            <person name="Johnson W.C."/>
            <person name="Kappmeyer L.S."/>
            <person name="Herndon D.R."/>
            <person name="Mousel M.R."/>
            <person name="Reif K.E."/>
            <person name="Taus N.S."/>
            <person name="Ifeonu O.O."/>
            <person name="Silva J.C."/>
            <person name="Suarez C.E."/>
            <person name="Brayton K.A."/>
        </authorList>
    </citation>
    <scope>NUCLEOTIDE SEQUENCE [LARGE SCALE GENOMIC DNA]</scope>
</reference>
<protein>
    <submittedName>
        <fullName evidence="1">Uncharacterized protein</fullName>
    </submittedName>
</protein>
<dbReference type="OMA" id="HFDGRHP"/>
<reference evidence="1 2" key="1">
    <citation type="journal article" date="2007" name="PLoS Pathog.">
        <title>Genome sequence of Babesia bovis and comparative analysis of apicomplexan hemoprotozoa.</title>
        <authorList>
            <person name="Brayton K.A."/>
            <person name="Lau A.O.T."/>
            <person name="Herndon D.R."/>
            <person name="Hannick L."/>
            <person name="Kappmeyer L.S."/>
            <person name="Berens S.J."/>
            <person name="Bidwell S.L."/>
            <person name="Brown W.C."/>
            <person name="Crabtree J."/>
            <person name="Fadrosh D."/>
            <person name="Feldblum T."/>
            <person name="Forberger H.A."/>
            <person name="Haas B.J."/>
            <person name="Howell J.M."/>
            <person name="Khouri H."/>
            <person name="Koo H."/>
            <person name="Mann D.J."/>
            <person name="Norimine J."/>
            <person name="Paulsen I.T."/>
            <person name="Radune D."/>
            <person name="Ren Q."/>
            <person name="Smith R.K. Jr."/>
            <person name="Suarez C.E."/>
            <person name="White O."/>
            <person name="Wortman J.R."/>
            <person name="Knowles D.P. Jr."/>
            <person name="McElwain T.F."/>
            <person name="Nene V.M."/>
        </authorList>
    </citation>
    <scope>NUCLEOTIDE SEQUENCE [LARGE SCALE GENOMIC DNA]</scope>
    <source>
        <strain evidence="1">T2Bo</strain>
    </source>
</reference>
<gene>
    <name evidence="1" type="ORF">BBOV_IV001580</name>
</gene>
<dbReference type="InParanoid" id="A7AVC9"/>
<dbReference type="STRING" id="5865.A7AVC9"/>
<keyword evidence="2" id="KW-1185">Reference proteome</keyword>
<dbReference type="VEuPathDB" id="PiroplasmaDB:BBOV_IV001580"/>
<reference evidence="2" key="2">
    <citation type="journal article" date="2020" name="Data Brief">
        <title>Transcriptome dataset of Babesia bovis life stages within vertebrate and invertebrate hosts.</title>
        <authorList>
            <person name="Ueti M.W."/>
            <person name="Johnson W.C."/>
            <person name="Kappmeyer L.S."/>
            <person name="Herndon D.R."/>
            <person name="Mousel M.R."/>
            <person name="Reif K.E."/>
            <person name="Taus N.S."/>
            <person name="Ifeonu O.O."/>
            <person name="Silva J.C."/>
            <person name="Suarez C.E."/>
            <person name="Brayton K.A."/>
        </authorList>
    </citation>
    <scope>NUCLEOTIDE SEQUENCE [LARGE SCALE GENOMIC DNA]</scope>
</reference>
<evidence type="ECO:0000313" key="2">
    <source>
        <dbReference type="Proteomes" id="UP000002173"/>
    </source>
</evidence>
<dbReference type="AlphaFoldDB" id="A7AVC9"/>
<dbReference type="EMBL" id="AAXT01000004">
    <property type="protein sequence ID" value="EDO05755.1"/>
    <property type="molecule type" value="Genomic_DNA"/>
</dbReference>
<organism evidence="1 2">
    <name type="scientific">Babesia bovis</name>
    <dbReference type="NCBI Taxonomy" id="5865"/>
    <lineage>
        <taxon>Eukaryota</taxon>
        <taxon>Sar</taxon>
        <taxon>Alveolata</taxon>
        <taxon>Apicomplexa</taxon>
        <taxon>Aconoidasida</taxon>
        <taxon>Piroplasmida</taxon>
        <taxon>Babesiidae</taxon>
        <taxon>Babesia</taxon>
    </lineage>
</organism>
<name>A7AVC9_BABBO</name>
<evidence type="ECO:0000313" key="1">
    <source>
        <dbReference type="EMBL" id="EDO05755.1"/>
    </source>
</evidence>
<dbReference type="Proteomes" id="UP000002173">
    <property type="component" value="Unassembled WGS sequence"/>
</dbReference>
<accession>A7AVC9</accession>